<organism evidence="3 4">
    <name type="scientific">Euplotes crassus</name>
    <dbReference type="NCBI Taxonomy" id="5936"/>
    <lineage>
        <taxon>Eukaryota</taxon>
        <taxon>Sar</taxon>
        <taxon>Alveolata</taxon>
        <taxon>Ciliophora</taxon>
        <taxon>Intramacronucleata</taxon>
        <taxon>Spirotrichea</taxon>
        <taxon>Hypotrichia</taxon>
        <taxon>Euplotida</taxon>
        <taxon>Euplotidae</taxon>
        <taxon>Moneuplotes</taxon>
    </lineage>
</organism>
<dbReference type="EMBL" id="CAMPGE010012071">
    <property type="protein sequence ID" value="CAI2370859.1"/>
    <property type="molecule type" value="Genomic_DNA"/>
</dbReference>
<gene>
    <name evidence="3" type="ORF">ECRASSUSDP1_LOCUS12178</name>
</gene>
<proteinExistence type="predicted"/>
<evidence type="ECO:0000259" key="2">
    <source>
        <dbReference type="Pfam" id="PF07716"/>
    </source>
</evidence>
<evidence type="ECO:0000313" key="4">
    <source>
        <dbReference type="Proteomes" id="UP001295684"/>
    </source>
</evidence>
<evidence type="ECO:0000313" key="3">
    <source>
        <dbReference type="EMBL" id="CAI2370859.1"/>
    </source>
</evidence>
<feature type="coiled-coil region" evidence="1">
    <location>
        <begin position="89"/>
        <end position="123"/>
    </location>
</feature>
<keyword evidence="4" id="KW-1185">Reference proteome</keyword>
<reference evidence="3" key="1">
    <citation type="submission" date="2023-07" db="EMBL/GenBank/DDBJ databases">
        <authorList>
            <consortium name="AG Swart"/>
            <person name="Singh M."/>
            <person name="Singh A."/>
            <person name="Seah K."/>
            <person name="Emmerich C."/>
        </authorList>
    </citation>
    <scope>NUCLEOTIDE SEQUENCE</scope>
    <source>
        <strain evidence="3">DP1</strain>
    </source>
</reference>
<dbReference type="Gene3D" id="1.20.5.170">
    <property type="match status" value="1"/>
</dbReference>
<dbReference type="InterPro" id="IPR046347">
    <property type="entry name" value="bZIP_sf"/>
</dbReference>
<feature type="domain" description="BZIP" evidence="2">
    <location>
        <begin position="75"/>
        <end position="116"/>
    </location>
</feature>
<dbReference type="AlphaFoldDB" id="A0AAD1UL78"/>
<protein>
    <recommendedName>
        <fullName evidence="2">BZIP domain-containing protein</fullName>
    </recommendedName>
</protein>
<sequence>MEDKISLFDKSGKKIDIYQEATMSGLQNPLSVFQMSELQEIDDKKQQQIVLEECEEESDNNESVIPSIENKIDINSKREKGKIRSRKSRARKKVYIEQLEAKIEKLEAENFRLQNLLVSYRNDKLKVANKDSYKFIESSRSMKEQSVRRIMNLDTSEIGMKSQVPIHEDFEDVLPKLISDHRNFLDTTFESLINNPFPGFKMKYLGDLDDTPIKSFEVIQKYLKRTTSQRIEFQEEHNLTQIDHLIASLSPNKKQYNFLIKKFTREKAIIDRFRDGVKLLLRAKQTFEQNIPDMMLTFRYFLKSGILSDEQILESNLTKSFISKDNAIEDIWKVKIAQKQYSADLAACPMVGKSAFKRFKKKERVLDISYNHFSMD</sequence>
<evidence type="ECO:0000256" key="1">
    <source>
        <dbReference type="SAM" id="Coils"/>
    </source>
</evidence>
<keyword evidence="1" id="KW-0175">Coiled coil</keyword>
<dbReference type="GO" id="GO:0003700">
    <property type="term" value="F:DNA-binding transcription factor activity"/>
    <property type="evidence" value="ECO:0007669"/>
    <property type="project" value="InterPro"/>
</dbReference>
<comment type="caution">
    <text evidence="3">The sequence shown here is derived from an EMBL/GenBank/DDBJ whole genome shotgun (WGS) entry which is preliminary data.</text>
</comment>
<dbReference type="SUPFAM" id="SSF57959">
    <property type="entry name" value="Leucine zipper domain"/>
    <property type="match status" value="1"/>
</dbReference>
<dbReference type="CDD" id="cd14686">
    <property type="entry name" value="bZIP"/>
    <property type="match status" value="1"/>
</dbReference>
<dbReference type="Proteomes" id="UP001295684">
    <property type="component" value="Unassembled WGS sequence"/>
</dbReference>
<dbReference type="InterPro" id="IPR004827">
    <property type="entry name" value="bZIP"/>
</dbReference>
<name>A0AAD1UL78_EUPCR</name>
<accession>A0AAD1UL78</accession>
<dbReference type="Pfam" id="PF07716">
    <property type="entry name" value="bZIP_2"/>
    <property type="match status" value="1"/>
</dbReference>